<dbReference type="Proteomes" id="UP000192847">
    <property type="component" value="Unassembled WGS sequence"/>
</dbReference>
<evidence type="ECO:0000313" key="3">
    <source>
        <dbReference type="Proteomes" id="UP000192847"/>
    </source>
</evidence>
<feature type="transmembrane region" description="Helical" evidence="1">
    <location>
        <begin position="6"/>
        <end position="23"/>
    </location>
</feature>
<evidence type="ECO:0008006" key="4">
    <source>
        <dbReference type="Google" id="ProtNLM"/>
    </source>
</evidence>
<keyword evidence="1" id="KW-1133">Transmembrane helix</keyword>
<keyword evidence="3" id="KW-1185">Reference proteome</keyword>
<dbReference type="RefSeq" id="WP_245854423.1">
    <property type="nucleotide sequence ID" value="NZ_MVIL01000684.1"/>
</dbReference>
<dbReference type="EMBL" id="MVIL01000684">
    <property type="protein sequence ID" value="ORB76556.1"/>
    <property type="molecule type" value="Genomic_DNA"/>
</dbReference>
<evidence type="ECO:0000256" key="1">
    <source>
        <dbReference type="SAM" id="Phobius"/>
    </source>
</evidence>
<protein>
    <recommendedName>
        <fullName evidence="4">Bacteriophage protein</fullName>
    </recommendedName>
</protein>
<name>A0ABX3TCP1_9MYCO</name>
<gene>
    <name evidence="2" type="ORF">BST46_29425</name>
</gene>
<organism evidence="2 3">
    <name type="scientific">Mycobacterium timonense</name>
    <dbReference type="NCBI Taxonomy" id="701043"/>
    <lineage>
        <taxon>Bacteria</taxon>
        <taxon>Bacillati</taxon>
        <taxon>Actinomycetota</taxon>
        <taxon>Actinomycetes</taxon>
        <taxon>Mycobacteriales</taxon>
        <taxon>Mycobacteriaceae</taxon>
        <taxon>Mycobacterium</taxon>
        <taxon>Mycobacterium avium complex (MAC)</taxon>
    </lineage>
</organism>
<sequence length="111" mass="12685">MPAQAWVTLVVGLTAITGVIITWRQKNDADRRSEWWRRVAWAYERVFDSDDTQQRLGWTLLKVLITSKLATKGDSDYVQAIAEHIALEEVVTDYRQDILDDGPAQAHEAET</sequence>
<accession>A0ABX3TCP1</accession>
<keyword evidence="1" id="KW-0812">Transmembrane</keyword>
<comment type="caution">
    <text evidence="2">The sequence shown here is derived from an EMBL/GenBank/DDBJ whole genome shotgun (WGS) entry which is preliminary data.</text>
</comment>
<keyword evidence="1" id="KW-0472">Membrane</keyword>
<evidence type="ECO:0000313" key="2">
    <source>
        <dbReference type="EMBL" id="ORB76556.1"/>
    </source>
</evidence>
<reference evidence="2 3" key="1">
    <citation type="submission" date="2017-02" db="EMBL/GenBank/DDBJ databases">
        <title>The new phylogeny of genus Mycobacterium.</title>
        <authorList>
            <person name="Tortoli E."/>
            <person name="Trovato A."/>
            <person name="Cirillo D.M."/>
        </authorList>
    </citation>
    <scope>NUCLEOTIDE SEQUENCE [LARGE SCALE GENOMIC DNA]</scope>
    <source>
        <strain evidence="2 3">CCUG 56329</strain>
    </source>
</reference>
<proteinExistence type="predicted"/>